<dbReference type="SUPFAM" id="SSF101386">
    <property type="entry name" value="all-alpha NTP pyrophosphatases"/>
    <property type="match status" value="1"/>
</dbReference>
<dbReference type="InterPro" id="IPR025984">
    <property type="entry name" value="DCTPP"/>
</dbReference>
<dbReference type="AlphaFoldDB" id="A0A5B9P5W7"/>
<dbReference type="Proteomes" id="UP000322214">
    <property type="component" value="Chromosome"/>
</dbReference>
<dbReference type="GO" id="GO:0047429">
    <property type="term" value="F:nucleoside triphosphate diphosphatase activity"/>
    <property type="evidence" value="ECO:0007669"/>
    <property type="project" value="InterPro"/>
</dbReference>
<dbReference type="GO" id="GO:0009143">
    <property type="term" value="P:nucleoside triphosphate catabolic process"/>
    <property type="evidence" value="ECO:0007669"/>
    <property type="project" value="InterPro"/>
</dbReference>
<dbReference type="RefSeq" id="WP_075084814.1">
    <property type="nucleotide sequence ID" value="NZ_CP042912.1"/>
</dbReference>
<keyword evidence="1" id="KW-0378">Hydrolase</keyword>
<dbReference type="Pfam" id="PF12643">
    <property type="entry name" value="MazG-like"/>
    <property type="match status" value="1"/>
</dbReference>
<accession>A0A5B9P5W7</accession>
<dbReference type="InterPro" id="IPR052555">
    <property type="entry name" value="dCTP_Pyrophosphatase"/>
</dbReference>
<dbReference type="OrthoDB" id="9791898at2"/>
<dbReference type="CDD" id="cd11537">
    <property type="entry name" value="NTP-PPase_RS21-C6_like"/>
    <property type="match status" value="1"/>
</dbReference>
<sequence length="122" mass="14184">MGDSTTTIQHLKDEVNQFADERDWEQFHTPKNLCMSIAIEAAELMEHFQWTRAEEVDNFDDAKKLQVQEELADVVAYCIAFANTMNIDIADAFKHKMKRNREKYPAEEFKGIYGHDDPARDA</sequence>
<evidence type="ECO:0000313" key="2">
    <source>
        <dbReference type="Proteomes" id="UP000322214"/>
    </source>
</evidence>
<reference evidence="1 2" key="1">
    <citation type="submission" date="2019-08" db="EMBL/GenBank/DDBJ databases">
        <title>Deep-cultivation of Planctomycetes and their phenomic and genomic characterization uncovers novel biology.</title>
        <authorList>
            <person name="Wiegand S."/>
            <person name="Jogler M."/>
            <person name="Boedeker C."/>
            <person name="Pinto D."/>
            <person name="Vollmers J."/>
            <person name="Rivas-Marin E."/>
            <person name="Kohn T."/>
            <person name="Peeters S.H."/>
            <person name="Heuer A."/>
            <person name="Rast P."/>
            <person name="Oberbeckmann S."/>
            <person name="Bunk B."/>
            <person name="Jeske O."/>
            <person name="Meyerdierks A."/>
            <person name="Storesund J.E."/>
            <person name="Kallscheuer N."/>
            <person name="Luecker S."/>
            <person name="Lage O.M."/>
            <person name="Pohl T."/>
            <person name="Merkel B.J."/>
            <person name="Hornburger P."/>
            <person name="Mueller R.-W."/>
            <person name="Bruemmer F."/>
            <person name="Labrenz M."/>
            <person name="Spormann A.M."/>
            <person name="Op den Camp H."/>
            <person name="Overmann J."/>
            <person name="Amann R."/>
            <person name="Jetten M.S.M."/>
            <person name="Mascher T."/>
            <person name="Medema M.H."/>
            <person name="Devos D.P."/>
            <person name="Kaster A.-K."/>
            <person name="Ovreas L."/>
            <person name="Rohde M."/>
            <person name="Galperin M.Y."/>
            <person name="Jogler C."/>
        </authorList>
    </citation>
    <scope>NUCLEOTIDE SEQUENCE [LARGE SCALE GENOMIC DNA]</scope>
    <source>
        <strain evidence="1 2">FC18</strain>
    </source>
</reference>
<evidence type="ECO:0000313" key="1">
    <source>
        <dbReference type="EMBL" id="QEG20575.1"/>
    </source>
</evidence>
<dbReference type="STRING" id="980251.GCA_001642875_02392"/>
<dbReference type="KEGG" id="mff:MFFC18_04240"/>
<dbReference type="EMBL" id="CP042912">
    <property type="protein sequence ID" value="QEG20575.1"/>
    <property type="molecule type" value="Genomic_DNA"/>
</dbReference>
<protein>
    <submittedName>
        <fullName evidence="1">MazG nucleotide pyrophosphohydrolase domain protein</fullName>
    </submittedName>
</protein>
<dbReference type="PIRSF" id="PIRSF029826">
    <property type="entry name" value="UCP029826_pph"/>
    <property type="match status" value="1"/>
</dbReference>
<organism evidence="1 2">
    <name type="scientific">Mariniblastus fucicola</name>
    <dbReference type="NCBI Taxonomy" id="980251"/>
    <lineage>
        <taxon>Bacteria</taxon>
        <taxon>Pseudomonadati</taxon>
        <taxon>Planctomycetota</taxon>
        <taxon>Planctomycetia</taxon>
        <taxon>Pirellulales</taxon>
        <taxon>Pirellulaceae</taxon>
        <taxon>Mariniblastus</taxon>
    </lineage>
</organism>
<dbReference type="PANTHER" id="PTHR46523">
    <property type="entry name" value="DCTP PYROPHOSPHATASE 1"/>
    <property type="match status" value="1"/>
</dbReference>
<dbReference type="Gene3D" id="1.10.287.1080">
    <property type="entry name" value="MazG-like"/>
    <property type="match status" value="1"/>
</dbReference>
<name>A0A5B9P5W7_9BACT</name>
<dbReference type="PANTHER" id="PTHR46523:SF1">
    <property type="entry name" value="DCTP PYROPHOSPHATASE 1"/>
    <property type="match status" value="1"/>
</dbReference>
<gene>
    <name evidence="1" type="ORF">MFFC18_04240</name>
</gene>
<proteinExistence type="predicted"/>
<keyword evidence="2" id="KW-1185">Reference proteome</keyword>